<dbReference type="InterPro" id="IPR017871">
    <property type="entry name" value="ABC_transporter-like_CS"/>
</dbReference>
<dbReference type="InterPro" id="IPR003593">
    <property type="entry name" value="AAA+_ATPase"/>
</dbReference>
<dbReference type="RefSeq" id="WP_197945604.1">
    <property type="nucleotide sequence ID" value="NZ_CP047971.1"/>
</dbReference>
<dbReference type="GO" id="GO:0015658">
    <property type="term" value="F:branched-chain amino acid transmembrane transporter activity"/>
    <property type="evidence" value="ECO:0007669"/>
    <property type="project" value="TreeGrafter"/>
</dbReference>
<evidence type="ECO:0000313" key="8">
    <source>
        <dbReference type="Proteomes" id="UP000502196"/>
    </source>
</evidence>
<gene>
    <name evidence="7" type="primary">livF</name>
    <name evidence="7" type="ORF">COOX1_2171</name>
</gene>
<name>A0A6F9EBT4_9BACL</name>
<keyword evidence="3" id="KW-0547">Nucleotide-binding</keyword>
<dbReference type="SUPFAM" id="SSF52540">
    <property type="entry name" value="P-loop containing nucleoside triphosphate hydrolases"/>
    <property type="match status" value="1"/>
</dbReference>
<dbReference type="InterPro" id="IPR052156">
    <property type="entry name" value="BCAA_Transport_ATP-bd_LivF"/>
</dbReference>
<dbReference type="Pfam" id="PF00005">
    <property type="entry name" value="ABC_tran"/>
    <property type="match status" value="1"/>
</dbReference>
<comment type="similarity">
    <text evidence="1">Belongs to the ABC transporter superfamily.</text>
</comment>
<dbReference type="AlphaFoldDB" id="A0A6F9EBT4"/>
<keyword evidence="2" id="KW-0813">Transport</keyword>
<dbReference type="GO" id="GO:0005524">
    <property type="term" value="F:ATP binding"/>
    <property type="evidence" value="ECO:0007669"/>
    <property type="project" value="UniProtKB-KW"/>
</dbReference>
<sequence length="237" mass="25897">MLEVRNVVGGYGEIQILHGVNLTVHRGEVVGLLGANGVGKTTLLRVISGLIRPSGGQVLYQGQDLVGISPARLLRMGIAHVPQGRHIFSDMTVKENLLVALDRVRDRVNAGERLEYALNLFPRLRERYHQLGGTLSGGEQQMLAIARALAPKPDLLMLDEPSMGLAPVIVESVFKTIRQIAEDGTTILLVEQNATAALHVVDRVYVMETGAIVHESERLDDSELQRIKEVYLGLGES</sequence>
<protein>
    <submittedName>
        <fullName evidence="7">Leucine/isoleucine/valine transporter subunit ATP-binding component of ABC superfamily</fullName>
    </submittedName>
</protein>
<dbReference type="GO" id="GO:0016887">
    <property type="term" value="F:ATP hydrolysis activity"/>
    <property type="evidence" value="ECO:0007669"/>
    <property type="project" value="InterPro"/>
</dbReference>
<proteinExistence type="inferred from homology"/>
<dbReference type="PROSITE" id="PS00211">
    <property type="entry name" value="ABC_TRANSPORTER_1"/>
    <property type="match status" value="1"/>
</dbReference>
<evidence type="ECO:0000313" key="7">
    <source>
        <dbReference type="EMBL" id="CAB3393952.1"/>
    </source>
</evidence>
<feature type="domain" description="ABC transporter" evidence="6">
    <location>
        <begin position="2"/>
        <end position="234"/>
    </location>
</feature>
<keyword evidence="5" id="KW-0029">Amino-acid transport</keyword>
<dbReference type="SMART" id="SM00382">
    <property type="entry name" value="AAA"/>
    <property type="match status" value="1"/>
</dbReference>
<dbReference type="CDD" id="cd03224">
    <property type="entry name" value="ABC_TM1139_LivF_branched"/>
    <property type="match status" value="1"/>
</dbReference>
<evidence type="ECO:0000256" key="5">
    <source>
        <dbReference type="ARBA" id="ARBA00022970"/>
    </source>
</evidence>
<dbReference type="PROSITE" id="PS50893">
    <property type="entry name" value="ABC_TRANSPORTER_2"/>
    <property type="match status" value="1"/>
</dbReference>
<keyword evidence="4 7" id="KW-0067">ATP-binding</keyword>
<evidence type="ECO:0000259" key="6">
    <source>
        <dbReference type="PROSITE" id="PS50893"/>
    </source>
</evidence>
<organism evidence="7 8">
    <name type="scientific">Kyrpidia spormannii</name>
    <dbReference type="NCBI Taxonomy" id="2055160"/>
    <lineage>
        <taxon>Bacteria</taxon>
        <taxon>Bacillati</taxon>
        <taxon>Bacillota</taxon>
        <taxon>Bacilli</taxon>
        <taxon>Bacillales</taxon>
        <taxon>Alicyclobacillaceae</taxon>
        <taxon>Kyrpidia</taxon>
    </lineage>
</organism>
<dbReference type="Proteomes" id="UP000502196">
    <property type="component" value="Chromosome"/>
</dbReference>
<dbReference type="Gene3D" id="3.40.50.300">
    <property type="entry name" value="P-loop containing nucleotide triphosphate hydrolases"/>
    <property type="match status" value="1"/>
</dbReference>
<evidence type="ECO:0000256" key="1">
    <source>
        <dbReference type="ARBA" id="ARBA00005417"/>
    </source>
</evidence>
<evidence type="ECO:0000256" key="3">
    <source>
        <dbReference type="ARBA" id="ARBA00022741"/>
    </source>
</evidence>
<dbReference type="InterPro" id="IPR003439">
    <property type="entry name" value="ABC_transporter-like_ATP-bd"/>
</dbReference>
<dbReference type="EMBL" id="LR792683">
    <property type="protein sequence ID" value="CAB3393952.1"/>
    <property type="molecule type" value="Genomic_DNA"/>
</dbReference>
<dbReference type="InterPro" id="IPR027417">
    <property type="entry name" value="P-loop_NTPase"/>
</dbReference>
<reference evidence="7 8" key="1">
    <citation type="submission" date="2020-04" db="EMBL/GenBank/DDBJ databases">
        <authorList>
            <person name="Hogendoorn C."/>
        </authorList>
    </citation>
    <scope>NUCLEOTIDE SEQUENCE [LARGE SCALE GENOMIC DNA]</scope>
    <source>
        <strain evidence="7">COOX1</strain>
    </source>
</reference>
<accession>A0A6F9EBT4</accession>
<evidence type="ECO:0000256" key="4">
    <source>
        <dbReference type="ARBA" id="ARBA00022840"/>
    </source>
</evidence>
<evidence type="ECO:0000256" key="2">
    <source>
        <dbReference type="ARBA" id="ARBA00022448"/>
    </source>
</evidence>
<dbReference type="PANTHER" id="PTHR43820">
    <property type="entry name" value="HIGH-AFFINITY BRANCHED-CHAIN AMINO ACID TRANSPORT ATP-BINDING PROTEIN LIVF"/>
    <property type="match status" value="1"/>
</dbReference>
<dbReference type="GO" id="GO:0015807">
    <property type="term" value="P:L-amino acid transport"/>
    <property type="evidence" value="ECO:0007669"/>
    <property type="project" value="TreeGrafter"/>
</dbReference>
<dbReference type="PANTHER" id="PTHR43820:SF4">
    <property type="entry name" value="HIGH-AFFINITY BRANCHED-CHAIN AMINO ACID TRANSPORT ATP-BINDING PROTEIN LIVF"/>
    <property type="match status" value="1"/>
</dbReference>